<dbReference type="Gene3D" id="2.30.180.10">
    <property type="entry name" value="FAS1 domain"/>
    <property type="match status" value="1"/>
</dbReference>
<dbReference type="OrthoDB" id="1032410at2"/>
<protein>
    <submittedName>
        <fullName evidence="2">Fasciclin domain-containing protein</fullName>
    </submittedName>
</protein>
<evidence type="ECO:0000259" key="1">
    <source>
        <dbReference type="PROSITE" id="PS50213"/>
    </source>
</evidence>
<reference evidence="2 3" key="1">
    <citation type="submission" date="2016-11" db="EMBL/GenBank/DDBJ databases">
        <authorList>
            <person name="Jaros S."/>
            <person name="Januszkiewicz K."/>
            <person name="Wedrychowicz H."/>
        </authorList>
    </citation>
    <scope>NUCLEOTIDE SEQUENCE [LARGE SCALE GENOMIC DNA]</scope>
    <source>
        <strain evidence="2 3">DSM 24787</strain>
    </source>
</reference>
<dbReference type="Pfam" id="PF02469">
    <property type="entry name" value="Fasciclin"/>
    <property type="match status" value="1"/>
</dbReference>
<keyword evidence="3" id="KW-1185">Reference proteome</keyword>
<dbReference type="InterPro" id="IPR036378">
    <property type="entry name" value="FAS1_dom_sf"/>
</dbReference>
<dbReference type="EMBL" id="FSRA01000002">
    <property type="protein sequence ID" value="SIO51645.1"/>
    <property type="molecule type" value="Genomic_DNA"/>
</dbReference>
<organism evidence="2 3">
    <name type="scientific">Chitinophaga niabensis</name>
    <dbReference type="NCBI Taxonomy" id="536979"/>
    <lineage>
        <taxon>Bacteria</taxon>
        <taxon>Pseudomonadati</taxon>
        <taxon>Bacteroidota</taxon>
        <taxon>Chitinophagia</taxon>
        <taxon>Chitinophagales</taxon>
        <taxon>Chitinophagaceae</taxon>
        <taxon>Chitinophaga</taxon>
    </lineage>
</organism>
<evidence type="ECO:0000313" key="3">
    <source>
        <dbReference type="Proteomes" id="UP000185003"/>
    </source>
</evidence>
<dbReference type="PROSITE" id="PS51257">
    <property type="entry name" value="PROKAR_LIPOPROTEIN"/>
    <property type="match status" value="1"/>
</dbReference>
<dbReference type="SUPFAM" id="SSF82153">
    <property type="entry name" value="FAS1 domain"/>
    <property type="match status" value="1"/>
</dbReference>
<feature type="domain" description="FAS1" evidence="1">
    <location>
        <begin position="58"/>
        <end position="222"/>
    </location>
</feature>
<dbReference type="PROSITE" id="PS50213">
    <property type="entry name" value="FAS1"/>
    <property type="match status" value="1"/>
</dbReference>
<dbReference type="RefSeq" id="WP_159442348.1">
    <property type="nucleotide sequence ID" value="NZ_FSRA01000002.1"/>
</dbReference>
<gene>
    <name evidence="2" type="ORF">SAMN04488055_5088</name>
</gene>
<proteinExistence type="predicted"/>
<name>A0A1N6K513_9BACT</name>
<dbReference type="Proteomes" id="UP000185003">
    <property type="component" value="Unassembled WGS sequence"/>
</dbReference>
<sequence>MKSIKQYILPLAVLGCLTFASCDKLQDGYDYNASIYDTKVNSNVYDFMKSKPELFSSMLSAIDYVDKDANFKDVKQMYTSTGNTFLLLTNTALSNLEDGNSFFVLNPVTITDPSNPDFGKQVRGTDFTQYPVQLVADLLRYHVMKGRHEYANLNSTPHWVNTFAISSTNDSAKVHIYLQATREGYLFLNNYIGAPSGWTELRPRTPNLLATNGVIHIMNRWLRQPTRQIIENNK</sequence>
<dbReference type="InterPro" id="IPR000782">
    <property type="entry name" value="FAS1_domain"/>
</dbReference>
<accession>A0A1N6K513</accession>
<dbReference type="STRING" id="536979.SAMN04488055_5088"/>
<evidence type="ECO:0000313" key="2">
    <source>
        <dbReference type="EMBL" id="SIO51645.1"/>
    </source>
</evidence>
<dbReference type="AlphaFoldDB" id="A0A1N6K513"/>